<gene>
    <name evidence="2" type="primary">ATL1_0</name>
    <name evidence="2" type="ORF">g.114737</name>
</gene>
<organism evidence="2">
    <name type="scientific">Anthurium amnicola</name>
    <dbReference type="NCBI Taxonomy" id="1678845"/>
    <lineage>
        <taxon>Eukaryota</taxon>
        <taxon>Viridiplantae</taxon>
        <taxon>Streptophyta</taxon>
        <taxon>Embryophyta</taxon>
        <taxon>Tracheophyta</taxon>
        <taxon>Spermatophyta</taxon>
        <taxon>Magnoliopsida</taxon>
        <taxon>Liliopsida</taxon>
        <taxon>Araceae</taxon>
        <taxon>Pothoideae</taxon>
        <taxon>Potheae</taxon>
        <taxon>Anthurium</taxon>
    </lineage>
</organism>
<feature type="compositionally biased region" description="Low complexity" evidence="1">
    <location>
        <begin position="1"/>
        <end position="18"/>
    </location>
</feature>
<dbReference type="AlphaFoldDB" id="A0A1D1ZFK6"/>
<feature type="non-terminal residue" evidence="2">
    <location>
        <position position="1"/>
    </location>
</feature>
<evidence type="ECO:0000313" key="2">
    <source>
        <dbReference type="EMBL" id="JAT65623.1"/>
    </source>
</evidence>
<evidence type="ECO:0000256" key="1">
    <source>
        <dbReference type="SAM" id="MobiDB-lite"/>
    </source>
</evidence>
<name>A0A1D1ZFK6_9ARAE</name>
<feature type="region of interest" description="Disordered" evidence="1">
    <location>
        <begin position="121"/>
        <end position="186"/>
    </location>
</feature>
<sequence length="186" mass="19445">SSSSSSSPDAAAAGSMSSRRLMLPDGAAEDRNAAAVPSPAQDEVFHHLGSSSFSDEDSDAWVPIDLGNGRSEEQVHIESDASAAVPAAGRNGHGELQQLRRSISMDSSALGGLLLRMGLWGEERRKPTSEGNPSATKNGDRRGSICKGSPWPDASPGMERSMSSSGGRVFLSRFSGRPPRSAILPL</sequence>
<accession>A0A1D1ZFK6</accession>
<dbReference type="EMBL" id="GDJX01002313">
    <property type="protein sequence ID" value="JAT65623.1"/>
    <property type="molecule type" value="Transcribed_RNA"/>
</dbReference>
<reference evidence="2" key="1">
    <citation type="submission" date="2015-07" db="EMBL/GenBank/DDBJ databases">
        <title>Transcriptome Assembly of Anthurium amnicola.</title>
        <authorList>
            <person name="Suzuki J."/>
        </authorList>
    </citation>
    <scope>NUCLEOTIDE SEQUENCE</scope>
</reference>
<feature type="region of interest" description="Disordered" evidence="1">
    <location>
        <begin position="1"/>
        <end position="66"/>
    </location>
</feature>
<feature type="compositionally biased region" description="Low complexity" evidence="1">
    <location>
        <begin position="155"/>
        <end position="168"/>
    </location>
</feature>
<protein>
    <submittedName>
        <fullName evidence="2">RING-H2 finger protein ATL1</fullName>
    </submittedName>
</protein>
<proteinExistence type="predicted"/>